<dbReference type="Proteomes" id="UP000772434">
    <property type="component" value="Unassembled WGS sequence"/>
</dbReference>
<reference evidence="1" key="1">
    <citation type="submission" date="2020-11" db="EMBL/GenBank/DDBJ databases">
        <authorList>
            <consortium name="DOE Joint Genome Institute"/>
            <person name="Ahrendt S."/>
            <person name="Riley R."/>
            <person name="Andreopoulos W."/>
            <person name="Labutti K."/>
            <person name="Pangilinan J."/>
            <person name="Ruiz-Duenas F.J."/>
            <person name="Barrasa J.M."/>
            <person name="Sanchez-Garcia M."/>
            <person name="Camarero S."/>
            <person name="Miyauchi S."/>
            <person name="Serrano A."/>
            <person name="Linde D."/>
            <person name="Babiker R."/>
            <person name="Drula E."/>
            <person name="Ayuso-Fernandez I."/>
            <person name="Pacheco R."/>
            <person name="Padilla G."/>
            <person name="Ferreira P."/>
            <person name="Barriuso J."/>
            <person name="Kellner H."/>
            <person name="Castanera R."/>
            <person name="Alfaro M."/>
            <person name="Ramirez L."/>
            <person name="Pisabarro A.G."/>
            <person name="Kuo A."/>
            <person name="Tritt A."/>
            <person name="Lipzen A."/>
            <person name="He G."/>
            <person name="Yan M."/>
            <person name="Ng V."/>
            <person name="Cullen D."/>
            <person name="Martin F."/>
            <person name="Rosso M.-N."/>
            <person name="Henrissat B."/>
            <person name="Hibbett D."/>
            <person name="Martinez A.T."/>
            <person name="Grigoriev I.V."/>
        </authorList>
    </citation>
    <scope>NUCLEOTIDE SEQUENCE</scope>
    <source>
        <strain evidence="1">AH 40177</strain>
    </source>
</reference>
<name>A0A9P5PFP4_9AGAR</name>
<dbReference type="AlphaFoldDB" id="A0A9P5PFP4"/>
<comment type="caution">
    <text evidence="1">The sequence shown here is derived from an EMBL/GenBank/DDBJ whole genome shotgun (WGS) entry which is preliminary data.</text>
</comment>
<gene>
    <name evidence="1" type="ORF">BDP27DRAFT_1336810</name>
</gene>
<proteinExistence type="predicted"/>
<evidence type="ECO:0000313" key="1">
    <source>
        <dbReference type="EMBL" id="KAF9062347.1"/>
    </source>
</evidence>
<keyword evidence="2" id="KW-1185">Reference proteome</keyword>
<sequence length="51" mass="6140">MAFLWFSLVQVYTSFGKELCRGGYMLSQLLSFLYWQLFPYPWIWQPELAPS</sequence>
<organism evidence="1 2">
    <name type="scientific">Rhodocollybia butyracea</name>
    <dbReference type="NCBI Taxonomy" id="206335"/>
    <lineage>
        <taxon>Eukaryota</taxon>
        <taxon>Fungi</taxon>
        <taxon>Dikarya</taxon>
        <taxon>Basidiomycota</taxon>
        <taxon>Agaricomycotina</taxon>
        <taxon>Agaricomycetes</taxon>
        <taxon>Agaricomycetidae</taxon>
        <taxon>Agaricales</taxon>
        <taxon>Marasmiineae</taxon>
        <taxon>Omphalotaceae</taxon>
        <taxon>Rhodocollybia</taxon>
    </lineage>
</organism>
<accession>A0A9P5PFP4</accession>
<dbReference type="EMBL" id="JADNRY010000175">
    <property type="protein sequence ID" value="KAF9062347.1"/>
    <property type="molecule type" value="Genomic_DNA"/>
</dbReference>
<evidence type="ECO:0000313" key="2">
    <source>
        <dbReference type="Proteomes" id="UP000772434"/>
    </source>
</evidence>
<protein>
    <submittedName>
        <fullName evidence="1">Uncharacterized protein</fullName>
    </submittedName>
</protein>